<evidence type="ECO:0000313" key="3">
    <source>
        <dbReference type="Proteomes" id="UP000596661"/>
    </source>
</evidence>
<sequence>MGWNINQPESETVNRLCGMSSERRHHRKAGSATPGNSRMKVRVKIQLCPLGKGQSGDRAAGDNRKWWKDC</sequence>
<evidence type="ECO:0000256" key="1">
    <source>
        <dbReference type="SAM" id="MobiDB-lite"/>
    </source>
</evidence>
<feature type="compositionally biased region" description="Basic and acidic residues" evidence="1">
    <location>
        <begin position="59"/>
        <end position="70"/>
    </location>
</feature>
<keyword evidence="3" id="KW-1185">Reference proteome</keyword>
<dbReference type="EnsemblPlants" id="evm.model.08.1137">
    <property type="protein sequence ID" value="cds.evm.model.08.1137"/>
    <property type="gene ID" value="evm.TU.08.1137"/>
</dbReference>
<protein>
    <submittedName>
        <fullName evidence="2">Uncharacterized protein</fullName>
    </submittedName>
</protein>
<feature type="region of interest" description="Disordered" evidence="1">
    <location>
        <begin position="51"/>
        <end position="70"/>
    </location>
</feature>
<organism evidence="2 3">
    <name type="scientific">Cannabis sativa</name>
    <name type="common">Hemp</name>
    <name type="synonym">Marijuana</name>
    <dbReference type="NCBI Taxonomy" id="3483"/>
    <lineage>
        <taxon>Eukaryota</taxon>
        <taxon>Viridiplantae</taxon>
        <taxon>Streptophyta</taxon>
        <taxon>Embryophyta</taxon>
        <taxon>Tracheophyta</taxon>
        <taxon>Spermatophyta</taxon>
        <taxon>Magnoliopsida</taxon>
        <taxon>eudicotyledons</taxon>
        <taxon>Gunneridae</taxon>
        <taxon>Pentapetalae</taxon>
        <taxon>rosids</taxon>
        <taxon>fabids</taxon>
        <taxon>Rosales</taxon>
        <taxon>Cannabaceae</taxon>
        <taxon>Cannabis</taxon>
    </lineage>
</organism>
<dbReference type="EMBL" id="UZAU01000705">
    <property type="status" value="NOT_ANNOTATED_CDS"/>
    <property type="molecule type" value="Genomic_DNA"/>
</dbReference>
<dbReference type="AlphaFoldDB" id="A0A803Q7Q8"/>
<name>A0A803Q7Q8_CANSA</name>
<feature type="compositionally biased region" description="Polar residues" evidence="1">
    <location>
        <begin position="1"/>
        <end position="13"/>
    </location>
</feature>
<accession>A0A803Q7Q8</accession>
<reference evidence="2" key="1">
    <citation type="submission" date="2018-11" db="EMBL/GenBank/DDBJ databases">
        <authorList>
            <person name="Grassa J C."/>
        </authorList>
    </citation>
    <scope>NUCLEOTIDE SEQUENCE [LARGE SCALE GENOMIC DNA]</scope>
</reference>
<proteinExistence type="predicted"/>
<evidence type="ECO:0000313" key="2">
    <source>
        <dbReference type="EnsemblPlants" id="cds.evm.model.08.1137"/>
    </source>
</evidence>
<dbReference type="Gramene" id="evm.model.08.1137">
    <property type="protein sequence ID" value="cds.evm.model.08.1137"/>
    <property type="gene ID" value="evm.TU.08.1137"/>
</dbReference>
<reference evidence="2" key="2">
    <citation type="submission" date="2021-03" db="UniProtKB">
        <authorList>
            <consortium name="EnsemblPlants"/>
        </authorList>
    </citation>
    <scope>IDENTIFICATION</scope>
</reference>
<feature type="region of interest" description="Disordered" evidence="1">
    <location>
        <begin position="1"/>
        <end position="40"/>
    </location>
</feature>
<dbReference type="Proteomes" id="UP000596661">
    <property type="component" value="Chromosome 8"/>
</dbReference>